<feature type="domain" description="AAA+ ATPase" evidence="7">
    <location>
        <begin position="543"/>
        <end position="680"/>
    </location>
</feature>
<dbReference type="InterPro" id="IPR003593">
    <property type="entry name" value="AAA+_ATPase"/>
</dbReference>
<feature type="region of interest" description="Disordered" evidence="6">
    <location>
        <begin position="425"/>
        <end position="483"/>
    </location>
</feature>
<protein>
    <recommendedName>
        <fullName evidence="7">AAA+ ATPase domain-containing protein</fullName>
    </recommendedName>
</protein>
<dbReference type="SUPFAM" id="SSF52540">
    <property type="entry name" value="P-loop containing nucleoside triphosphate hydrolases"/>
    <property type="match status" value="1"/>
</dbReference>
<keyword evidence="9" id="KW-1185">Reference proteome</keyword>
<dbReference type="PROSITE" id="PS00674">
    <property type="entry name" value="AAA"/>
    <property type="match status" value="1"/>
</dbReference>
<feature type="compositionally biased region" description="Basic and acidic residues" evidence="6">
    <location>
        <begin position="757"/>
        <end position="776"/>
    </location>
</feature>
<dbReference type="Gene3D" id="1.10.8.60">
    <property type="match status" value="1"/>
</dbReference>
<dbReference type="GO" id="GO:0005741">
    <property type="term" value="C:mitochondrial outer membrane"/>
    <property type="evidence" value="ECO:0007669"/>
    <property type="project" value="UniProtKB-SubCell"/>
</dbReference>
<evidence type="ECO:0000256" key="3">
    <source>
        <dbReference type="ARBA" id="ARBA00022787"/>
    </source>
</evidence>
<dbReference type="FunFam" id="3.40.50.300:FF:000416">
    <property type="entry name" value="p-loop nucleoside triphosphate hydrolase superfamily protein"/>
    <property type="match status" value="1"/>
</dbReference>
<gene>
    <name evidence="8" type="ORF">RJT34_26439</name>
</gene>
<feature type="compositionally biased region" description="Polar residues" evidence="6">
    <location>
        <begin position="425"/>
        <end position="434"/>
    </location>
</feature>
<evidence type="ECO:0000256" key="4">
    <source>
        <dbReference type="ARBA" id="ARBA00022840"/>
    </source>
</evidence>
<evidence type="ECO:0000256" key="5">
    <source>
        <dbReference type="ARBA" id="ARBA00023128"/>
    </source>
</evidence>
<dbReference type="Pfam" id="PF00004">
    <property type="entry name" value="AAA"/>
    <property type="match status" value="1"/>
</dbReference>
<dbReference type="GO" id="GO:0016887">
    <property type="term" value="F:ATP hydrolysis activity"/>
    <property type="evidence" value="ECO:0007669"/>
    <property type="project" value="InterPro"/>
</dbReference>
<keyword evidence="3" id="KW-0472">Membrane</keyword>
<dbReference type="GO" id="GO:0005524">
    <property type="term" value="F:ATP binding"/>
    <property type="evidence" value="ECO:0007669"/>
    <property type="project" value="UniProtKB-KW"/>
</dbReference>
<evidence type="ECO:0000259" key="7">
    <source>
        <dbReference type="SMART" id="SM00382"/>
    </source>
</evidence>
<keyword evidence="2" id="KW-0547">Nucleotide-binding</keyword>
<keyword evidence="5" id="KW-0496">Mitochondrion</keyword>
<dbReference type="InterPro" id="IPR041569">
    <property type="entry name" value="AAA_lid_3"/>
</dbReference>
<dbReference type="InterPro" id="IPR051701">
    <property type="entry name" value="Mito_OM_Translocase_MSP1"/>
</dbReference>
<keyword evidence="4" id="KW-0067">ATP-binding</keyword>
<evidence type="ECO:0000256" key="6">
    <source>
        <dbReference type="SAM" id="MobiDB-lite"/>
    </source>
</evidence>
<dbReference type="Pfam" id="PF17862">
    <property type="entry name" value="AAA_lid_3"/>
    <property type="match status" value="1"/>
</dbReference>
<dbReference type="AlphaFoldDB" id="A0AAN9F974"/>
<sequence>MEQKHVLLSALSVGVGLGVGLGLSSGQAMQKWVGGIRLSDEVSEDQIVQELKKLVVEGKDSKVTFDDFPYYLSERTRVLLTSAAYVHLKHLHFSKHTRNLSPASRAILLSGPAELYQQMLTRALAHYFESKLLLLDVTDFSVKLQYKFGCSRKEPCFKRSISEVTLGRMSDLFCSFSILPSTGETRGILRQQSSAVESSKPPKLKRNASTSSDISSIASQCGPTFSAPLKRASSLCFDEKLFVQSLYKLLVSITETGSIILYIRDVEKLVLQTPRLYSLLQKMIKKLSGSVLILGSQIVDSEDDCKEIDERLTTLFPYNIDIKPPEDETQPSSWKGQLEEDMKVIQFQDNRNHIAEVLAANDIDCDDLNSICHADTILLSNYIEEIVVSAISYHLMNTKDPEYRNGKLVISANSLSHGLSLFQEGKSSGNLKTNESNKENAGEDITGVKNDVRGDNQAPENKNEAEKSIPVTKKEGENPIPAKAEVPDNEFEKRIRPEVIPANEIGVTFADIGALDEIKESLQELVMLPLRRPDLFKGGLLKPCRGVLLFGPPGTGKTMLAKAIANEAGASFINVSMSTITSKWFGEDEKNVRALFTLAAKVAPTIIFVDEVDSMLGQRTRVGEHEAMRKIKNEFMTHWDGLLTGPNEQILVLAATNRPFDLDEAIIRRFERRIMVGLPSVENREMILKTLLAKEKHEDLDFKELAVMTEGYTGSDLKNLCITAAYRPVRELIQLERMKEQEKKKRDEESQSSEDASNNKDREEQEITLRPLNMEDMRQAKNQVAASFATEGSVMNELKQWNDLYGEGGSRKKQQLTYFL</sequence>
<feature type="region of interest" description="Disordered" evidence="6">
    <location>
        <begin position="740"/>
        <end position="776"/>
    </location>
</feature>
<feature type="compositionally biased region" description="Basic and acidic residues" evidence="6">
    <location>
        <begin position="461"/>
        <end position="477"/>
    </location>
</feature>
<feature type="region of interest" description="Disordered" evidence="6">
    <location>
        <begin position="190"/>
        <end position="217"/>
    </location>
</feature>
<reference evidence="8 9" key="1">
    <citation type="submission" date="2024-01" db="EMBL/GenBank/DDBJ databases">
        <title>The genomes of 5 underutilized Papilionoideae crops provide insights into root nodulation and disease resistance.</title>
        <authorList>
            <person name="Yuan L."/>
        </authorList>
    </citation>
    <scope>NUCLEOTIDE SEQUENCE [LARGE SCALE GENOMIC DNA]</scope>
    <source>
        <strain evidence="8">LY-2023</strain>
        <tissue evidence="8">Leaf</tissue>
    </source>
</reference>
<keyword evidence="3" id="KW-1000">Mitochondrion outer membrane</keyword>
<proteinExistence type="predicted"/>
<dbReference type="SMART" id="SM00382">
    <property type="entry name" value="AAA"/>
    <property type="match status" value="1"/>
</dbReference>
<dbReference type="Pfam" id="PF24933">
    <property type="entry name" value="DUF7751"/>
    <property type="match status" value="1"/>
</dbReference>
<feature type="compositionally biased region" description="Low complexity" evidence="6">
    <location>
        <begin position="208"/>
        <end position="217"/>
    </location>
</feature>
<dbReference type="PANTHER" id="PTHR45644:SF83">
    <property type="entry name" value="P-LOOP CONTAINING NUCLEOSIDE TRIPHOSPHATE HYDROLASES SUPERFAMILY PROTEIN"/>
    <property type="match status" value="1"/>
</dbReference>
<comment type="caution">
    <text evidence="8">The sequence shown here is derived from an EMBL/GenBank/DDBJ whole genome shotgun (WGS) entry which is preliminary data.</text>
</comment>
<evidence type="ECO:0000313" key="8">
    <source>
        <dbReference type="EMBL" id="KAK7270920.1"/>
    </source>
</evidence>
<dbReference type="InterPro" id="IPR003959">
    <property type="entry name" value="ATPase_AAA_core"/>
</dbReference>
<evidence type="ECO:0000256" key="2">
    <source>
        <dbReference type="ARBA" id="ARBA00022741"/>
    </source>
</evidence>
<dbReference type="InterPro" id="IPR056653">
    <property type="entry name" value="DUF7751"/>
</dbReference>
<dbReference type="PANTHER" id="PTHR45644">
    <property type="entry name" value="AAA ATPASE, PUTATIVE (AFU_ORTHOLOGUE AFUA_2G12920)-RELATED-RELATED"/>
    <property type="match status" value="1"/>
</dbReference>
<dbReference type="Gene3D" id="3.40.50.300">
    <property type="entry name" value="P-loop containing nucleotide triphosphate hydrolases"/>
    <property type="match status" value="1"/>
</dbReference>
<organism evidence="8 9">
    <name type="scientific">Clitoria ternatea</name>
    <name type="common">Butterfly pea</name>
    <dbReference type="NCBI Taxonomy" id="43366"/>
    <lineage>
        <taxon>Eukaryota</taxon>
        <taxon>Viridiplantae</taxon>
        <taxon>Streptophyta</taxon>
        <taxon>Embryophyta</taxon>
        <taxon>Tracheophyta</taxon>
        <taxon>Spermatophyta</taxon>
        <taxon>Magnoliopsida</taxon>
        <taxon>eudicotyledons</taxon>
        <taxon>Gunneridae</taxon>
        <taxon>Pentapetalae</taxon>
        <taxon>rosids</taxon>
        <taxon>fabids</taxon>
        <taxon>Fabales</taxon>
        <taxon>Fabaceae</taxon>
        <taxon>Papilionoideae</taxon>
        <taxon>50 kb inversion clade</taxon>
        <taxon>NPAAA clade</taxon>
        <taxon>indigoferoid/millettioid clade</taxon>
        <taxon>Phaseoleae</taxon>
        <taxon>Clitoria</taxon>
    </lineage>
</organism>
<dbReference type="InterPro" id="IPR003960">
    <property type="entry name" value="ATPase_AAA_CS"/>
</dbReference>
<name>A0AAN9F974_CLITE</name>
<accession>A0AAN9F974</accession>
<dbReference type="Proteomes" id="UP001359559">
    <property type="component" value="Unassembled WGS sequence"/>
</dbReference>
<evidence type="ECO:0000313" key="9">
    <source>
        <dbReference type="Proteomes" id="UP001359559"/>
    </source>
</evidence>
<feature type="compositionally biased region" description="Basic and acidic residues" evidence="6">
    <location>
        <begin position="740"/>
        <end position="749"/>
    </location>
</feature>
<dbReference type="InterPro" id="IPR027417">
    <property type="entry name" value="P-loop_NTPase"/>
</dbReference>
<dbReference type="EMBL" id="JAYKXN010000007">
    <property type="protein sequence ID" value="KAK7270920.1"/>
    <property type="molecule type" value="Genomic_DNA"/>
</dbReference>
<comment type="subcellular location">
    <subcellularLocation>
        <location evidence="1">Mitochondrion outer membrane</location>
        <topology evidence="1">Single-pass membrane protein</topology>
    </subcellularLocation>
</comment>
<evidence type="ECO:0000256" key="1">
    <source>
        <dbReference type="ARBA" id="ARBA00004572"/>
    </source>
</evidence>